<keyword evidence="9" id="KW-0969">Cilium</keyword>
<evidence type="ECO:0000256" key="12">
    <source>
        <dbReference type="ARBA" id="ARBA00031627"/>
    </source>
</evidence>
<evidence type="ECO:0000313" key="19">
    <source>
        <dbReference type="EMBL" id="KAJ3221485.1"/>
    </source>
</evidence>
<comment type="similarity">
    <text evidence="2">Belongs to the DRC7 family.</text>
</comment>
<proteinExistence type="inferred from homology"/>
<dbReference type="Pfam" id="PF24671">
    <property type="entry name" value="DRC7_C"/>
    <property type="match status" value="1"/>
</dbReference>
<evidence type="ECO:0000256" key="2">
    <source>
        <dbReference type="ARBA" id="ARBA00010738"/>
    </source>
</evidence>
<feature type="compositionally biased region" description="Acidic residues" evidence="14">
    <location>
        <begin position="501"/>
        <end position="511"/>
    </location>
</feature>
<keyword evidence="11" id="KW-0966">Cell projection</keyword>
<keyword evidence="8" id="KW-0175">Coiled coil</keyword>
<keyword evidence="5" id="KW-0221">Differentiation</keyword>
<evidence type="ECO:0000256" key="14">
    <source>
        <dbReference type="SAM" id="MobiDB-lite"/>
    </source>
</evidence>
<evidence type="ECO:0000259" key="18">
    <source>
        <dbReference type="Pfam" id="PF24671"/>
    </source>
</evidence>
<dbReference type="InterPro" id="IPR056290">
    <property type="entry name" value="CEPT76/DRC7_peptidase-like_dom"/>
</dbReference>
<evidence type="ECO:0000256" key="7">
    <source>
        <dbReference type="ARBA" id="ARBA00022871"/>
    </source>
</evidence>
<evidence type="ECO:0000259" key="16">
    <source>
        <dbReference type="Pfam" id="PF24656"/>
    </source>
</evidence>
<evidence type="ECO:0000256" key="10">
    <source>
        <dbReference type="ARBA" id="ARBA00023212"/>
    </source>
</evidence>
<keyword evidence="6" id="KW-0282">Flagellum</keyword>
<comment type="caution">
    <text evidence="19">The sequence shown here is derived from an EMBL/GenBank/DDBJ whole genome shotgun (WGS) entry which is preliminary data.</text>
</comment>
<dbReference type="InterPro" id="IPR002931">
    <property type="entry name" value="Transglutaminase-like"/>
</dbReference>
<feature type="domain" description="Transglutaminase-like" evidence="15">
    <location>
        <begin position="214"/>
        <end position="276"/>
    </location>
</feature>
<dbReference type="GO" id="GO:0030154">
    <property type="term" value="P:cell differentiation"/>
    <property type="evidence" value="ECO:0007669"/>
    <property type="project" value="UniProtKB-KW"/>
</dbReference>
<dbReference type="EMBL" id="JADGJW010000227">
    <property type="protein sequence ID" value="KAJ3221485.1"/>
    <property type="molecule type" value="Genomic_DNA"/>
</dbReference>
<reference evidence="19" key="1">
    <citation type="submission" date="2020-05" db="EMBL/GenBank/DDBJ databases">
        <title>Phylogenomic resolution of chytrid fungi.</title>
        <authorList>
            <person name="Stajich J.E."/>
            <person name="Amses K."/>
            <person name="Simmons R."/>
            <person name="Seto K."/>
            <person name="Myers J."/>
            <person name="Bonds A."/>
            <person name="Quandt C.A."/>
            <person name="Barry K."/>
            <person name="Liu P."/>
            <person name="Grigoriev I."/>
            <person name="Longcore J.E."/>
            <person name="James T.Y."/>
        </authorList>
    </citation>
    <scope>NUCLEOTIDE SEQUENCE</scope>
    <source>
        <strain evidence="19">JEL0476</strain>
    </source>
</reference>
<dbReference type="InterPro" id="IPR038765">
    <property type="entry name" value="Papain-like_cys_pep_sf"/>
</dbReference>
<feature type="domain" description="Dynein regulatory complex subunit 7 MORN" evidence="17">
    <location>
        <begin position="537"/>
        <end position="805"/>
    </location>
</feature>
<protein>
    <recommendedName>
        <fullName evidence="3">Dynein regulatory complex subunit 7</fullName>
    </recommendedName>
    <alternativeName>
        <fullName evidence="12">Coiled-coil domain-containing protein 135</fullName>
    </alternativeName>
    <alternativeName>
        <fullName evidence="13">Coiled-coil domain-containing protein lobo homolog</fullName>
    </alternativeName>
</protein>
<feature type="region of interest" description="Disordered" evidence="14">
    <location>
        <begin position="320"/>
        <end position="347"/>
    </location>
</feature>
<evidence type="ECO:0000256" key="1">
    <source>
        <dbReference type="ARBA" id="ARBA00004611"/>
    </source>
</evidence>
<feature type="region of interest" description="Disordered" evidence="14">
    <location>
        <begin position="1"/>
        <end position="62"/>
    </location>
</feature>
<keyword evidence="10" id="KW-0206">Cytoskeleton</keyword>
<accession>A0AAD5U212</accession>
<evidence type="ECO:0000256" key="11">
    <source>
        <dbReference type="ARBA" id="ARBA00023273"/>
    </source>
</evidence>
<feature type="domain" description="CEP76/DRC7 peptidase-like" evidence="16">
    <location>
        <begin position="413"/>
        <end position="483"/>
    </location>
</feature>
<evidence type="ECO:0000256" key="4">
    <source>
        <dbReference type="ARBA" id="ARBA00022490"/>
    </source>
</evidence>
<evidence type="ECO:0000256" key="13">
    <source>
        <dbReference type="ARBA" id="ARBA00031733"/>
    </source>
</evidence>
<feature type="compositionally biased region" description="Basic and acidic residues" evidence="14">
    <location>
        <begin position="9"/>
        <end position="22"/>
    </location>
</feature>
<dbReference type="PANTHER" id="PTHR35249">
    <property type="entry name" value="DYNEIN REGULATORY COMPLEX SUBUNIT 7"/>
    <property type="match status" value="1"/>
</dbReference>
<dbReference type="Pfam" id="PF24667">
    <property type="entry name" value="MORN_DRC7"/>
    <property type="match status" value="1"/>
</dbReference>
<evidence type="ECO:0000256" key="5">
    <source>
        <dbReference type="ARBA" id="ARBA00022782"/>
    </source>
</evidence>
<evidence type="ECO:0000256" key="3">
    <source>
        <dbReference type="ARBA" id="ARBA00021303"/>
    </source>
</evidence>
<keyword evidence="7" id="KW-0744">Spermatogenesis</keyword>
<keyword evidence="20" id="KW-1185">Reference proteome</keyword>
<dbReference type="InterPro" id="IPR056292">
    <property type="entry name" value="DRC7_C"/>
</dbReference>
<keyword evidence="4" id="KW-0963">Cytoplasm</keyword>
<organism evidence="19 20">
    <name type="scientific">Clydaea vesicula</name>
    <dbReference type="NCBI Taxonomy" id="447962"/>
    <lineage>
        <taxon>Eukaryota</taxon>
        <taxon>Fungi</taxon>
        <taxon>Fungi incertae sedis</taxon>
        <taxon>Chytridiomycota</taxon>
        <taxon>Chytridiomycota incertae sedis</taxon>
        <taxon>Chytridiomycetes</taxon>
        <taxon>Lobulomycetales</taxon>
        <taxon>Lobulomycetaceae</taxon>
        <taxon>Clydaea</taxon>
    </lineage>
</organism>
<dbReference type="Gene3D" id="3.10.620.30">
    <property type="match status" value="1"/>
</dbReference>
<gene>
    <name evidence="19" type="ORF">HK099_003463</name>
</gene>
<name>A0AAD5U212_9FUNG</name>
<evidence type="ECO:0000259" key="15">
    <source>
        <dbReference type="Pfam" id="PF01841"/>
    </source>
</evidence>
<dbReference type="GO" id="GO:0048870">
    <property type="term" value="P:cell motility"/>
    <property type="evidence" value="ECO:0007669"/>
    <property type="project" value="TreeGrafter"/>
</dbReference>
<evidence type="ECO:0000256" key="6">
    <source>
        <dbReference type="ARBA" id="ARBA00022846"/>
    </source>
</evidence>
<evidence type="ECO:0000256" key="8">
    <source>
        <dbReference type="ARBA" id="ARBA00023054"/>
    </source>
</evidence>
<dbReference type="SUPFAM" id="SSF54001">
    <property type="entry name" value="Cysteine proteinases"/>
    <property type="match status" value="1"/>
</dbReference>
<comment type="subcellular location">
    <subcellularLocation>
        <location evidence="1">Cytoplasm</location>
        <location evidence="1">Cytoskeleton</location>
        <location evidence="1">Flagellum axoneme</location>
    </subcellularLocation>
</comment>
<feature type="domain" description="Dynein regulatory complex subunit 7 C-terminal" evidence="18">
    <location>
        <begin position="851"/>
        <end position="959"/>
    </location>
</feature>
<dbReference type="GO" id="GO:0031514">
    <property type="term" value="C:motile cilium"/>
    <property type="evidence" value="ECO:0007669"/>
    <property type="project" value="TreeGrafter"/>
</dbReference>
<dbReference type="Proteomes" id="UP001211065">
    <property type="component" value="Unassembled WGS sequence"/>
</dbReference>
<feature type="compositionally biased region" description="Polar residues" evidence="14">
    <location>
        <begin position="40"/>
        <end position="59"/>
    </location>
</feature>
<sequence>MEEVNADQQQKEENLNDAKPVEDSTSIKLAQEMVTDVITEENTTNPLQTTVENEPTIRSQDGEQIDQSEQIELQNLNLEPSFVNNLEITDDNHLTNSTRPATSLNNSIVDSIDPHEMQYLEQKQKKKESLKQSLTDVANCSKSYYEISEKEQIVLNYVDNFNRQYTHLFPGRKALLLSPPNEFGVKKFICTTIRPTQLPYKELYDYNGCARFVADYLSYIPLDPPHELPATIPSPTYTLKIQEGNCFDLSVLLTSLLRGVGYDAYVVSGYASQDITLMDETKTDVAAMEMMAAALGFHSNYRENENFWMIGEEIEKVTNTDDKLKQQQQKKKSNSKPTSGKSLHEDHNSLLEKQRIKYKIKPQKKLTSQFLLKSEQKKQILEKSVAEKKRIEVEIQNSNNDDDEDELKGLRIHAWVLVLPGKREVAEAFFIESSTGKIYSTENKNFLGVESVFNSANYWVNMQVCYDGMKGISLDLGDNSKWEFVLLDNTQPGATGNKNEQDEEEEEEDNNTEILDLPKSWVDRLTISKEDFQTRCPSGTKTIIFKSARLEMFAEYHRDDGMVARISFFANEEEKFNGEIKELFKNRKDKLWQRIRTPHIDKIHEYFEPGRPHGLKNHIIIEGKTKEMHFYSSARSDGLVKRVDEFNKVIEYFTSRDDRLIYRSVTFETHMEAEGEQRLPHKLTEKFERNPNIPASEDPAKKTCFLKEEKIRIVYHLEDGRIIPSFKEFKKPTAEQKGNFMDLTNGFEVDPYVPLPKKQHLCALLHQLVRGEQSCLQAIKGSDREMKEILIARKAEEKEITLAISVYDTIRNNSKFPSEEEKEAHKGEQEELKAADLDYLSPFLVNKIHSEKLSKEDAMQVRDACLKSMKERLVERANIIQSRLDEVSAEYQRRQLAYSRNADMMTVEETEEYVKFCNNALFKIHILEKRLAKHKEAAPDRYEDLDNRLHADRRLAAAYLQSTS</sequence>
<dbReference type="PANTHER" id="PTHR35249:SF2">
    <property type="entry name" value="DYNEIN REGULATORY COMPLEX SUBUNIT 7"/>
    <property type="match status" value="1"/>
</dbReference>
<dbReference type="Pfam" id="PF24656">
    <property type="entry name" value="CEPT76_peptidase"/>
    <property type="match status" value="1"/>
</dbReference>
<dbReference type="InterPro" id="IPR056291">
    <property type="entry name" value="MORN_DRC7"/>
</dbReference>
<dbReference type="AlphaFoldDB" id="A0AAD5U212"/>
<evidence type="ECO:0000256" key="9">
    <source>
        <dbReference type="ARBA" id="ARBA00023069"/>
    </source>
</evidence>
<evidence type="ECO:0000259" key="17">
    <source>
        <dbReference type="Pfam" id="PF24667"/>
    </source>
</evidence>
<dbReference type="Pfam" id="PF01841">
    <property type="entry name" value="Transglut_core"/>
    <property type="match status" value="1"/>
</dbReference>
<evidence type="ECO:0000313" key="20">
    <source>
        <dbReference type="Proteomes" id="UP001211065"/>
    </source>
</evidence>
<feature type="region of interest" description="Disordered" evidence="14">
    <location>
        <begin position="489"/>
        <end position="512"/>
    </location>
</feature>
<dbReference type="InterPro" id="IPR033551">
    <property type="entry name" value="DRC7/lobo"/>
</dbReference>